<dbReference type="InterPro" id="IPR001647">
    <property type="entry name" value="HTH_TetR"/>
</dbReference>
<dbReference type="InterPro" id="IPR050109">
    <property type="entry name" value="HTH-type_TetR-like_transc_reg"/>
</dbReference>
<dbReference type="InterPro" id="IPR009057">
    <property type="entry name" value="Homeodomain-like_sf"/>
</dbReference>
<feature type="domain" description="HTH tetR-type" evidence="5">
    <location>
        <begin position="1"/>
        <end position="46"/>
    </location>
</feature>
<dbReference type="PANTHER" id="PTHR30055:SF234">
    <property type="entry name" value="HTH-TYPE TRANSCRIPTIONAL REGULATOR BETI"/>
    <property type="match status" value="1"/>
</dbReference>
<dbReference type="PANTHER" id="PTHR30055">
    <property type="entry name" value="HTH-TYPE TRANSCRIPTIONAL REGULATOR RUTR"/>
    <property type="match status" value="1"/>
</dbReference>
<evidence type="ECO:0000256" key="4">
    <source>
        <dbReference type="PROSITE-ProRule" id="PRU00335"/>
    </source>
</evidence>
<dbReference type="EMBL" id="QZEY01000019">
    <property type="protein sequence ID" value="RJL23305.1"/>
    <property type="molecule type" value="Genomic_DNA"/>
</dbReference>
<keyword evidence="2 4" id="KW-0238">DNA-binding</keyword>
<dbReference type="GO" id="GO:0003700">
    <property type="term" value="F:DNA-binding transcription factor activity"/>
    <property type="evidence" value="ECO:0007669"/>
    <property type="project" value="TreeGrafter"/>
</dbReference>
<protein>
    <submittedName>
        <fullName evidence="6">TetR/AcrR family transcriptional regulator</fullName>
    </submittedName>
</protein>
<keyword evidence="7" id="KW-1185">Reference proteome</keyword>
<dbReference type="InterPro" id="IPR036271">
    <property type="entry name" value="Tet_transcr_reg_TetR-rel_C_sf"/>
</dbReference>
<proteinExistence type="predicted"/>
<name>A0A3A4A482_9ACTN</name>
<evidence type="ECO:0000256" key="3">
    <source>
        <dbReference type="ARBA" id="ARBA00023163"/>
    </source>
</evidence>
<dbReference type="GO" id="GO:0000976">
    <property type="term" value="F:transcription cis-regulatory region binding"/>
    <property type="evidence" value="ECO:0007669"/>
    <property type="project" value="TreeGrafter"/>
</dbReference>
<accession>A0A3A4A482</accession>
<dbReference type="Gene3D" id="1.10.357.10">
    <property type="entry name" value="Tetracycline Repressor, domain 2"/>
    <property type="match status" value="1"/>
</dbReference>
<keyword evidence="1" id="KW-0805">Transcription regulation</keyword>
<feature type="DNA-binding region" description="H-T-H motif" evidence="4">
    <location>
        <begin position="9"/>
        <end position="28"/>
    </location>
</feature>
<dbReference type="SUPFAM" id="SSF48498">
    <property type="entry name" value="Tetracyclin repressor-like, C-terminal domain"/>
    <property type="match status" value="1"/>
</dbReference>
<dbReference type="Pfam" id="PF00440">
    <property type="entry name" value="TetR_N"/>
    <property type="match status" value="1"/>
</dbReference>
<sequence>MERGYLNTKITDITAAAGRATGSFYDHFASKEELLQALMADLEQQADAEVAAWEHPRDHDLSDRDQLRWHLAVAWRAYREHLPVIVARLQAVMAEGPAAGRAWTTLTTETDTFRDHLEWLGEQGHPLPGDPTLVAAAIGAMLSMFGYAALTARQDGPNASDEEIIDTLTNLLLHGLTGPGRSRSTNPVV</sequence>
<dbReference type="OrthoDB" id="3237195at2"/>
<reference evidence="6 7" key="1">
    <citation type="submission" date="2018-09" db="EMBL/GenBank/DDBJ databases">
        <title>YIM 75507 draft genome.</title>
        <authorList>
            <person name="Tang S."/>
            <person name="Feng Y."/>
        </authorList>
    </citation>
    <scope>NUCLEOTIDE SEQUENCE [LARGE SCALE GENOMIC DNA]</scope>
    <source>
        <strain evidence="6 7">YIM 75507</strain>
    </source>
</reference>
<evidence type="ECO:0000256" key="1">
    <source>
        <dbReference type="ARBA" id="ARBA00023015"/>
    </source>
</evidence>
<dbReference type="PROSITE" id="PS50977">
    <property type="entry name" value="HTH_TETR_2"/>
    <property type="match status" value="1"/>
</dbReference>
<organism evidence="6 7">
    <name type="scientific">Bailinhaonella thermotolerans</name>
    <dbReference type="NCBI Taxonomy" id="1070861"/>
    <lineage>
        <taxon>Bacteria</taxon>
        <taxon>Bacillati</taxon>
        <taxon>Actinomycetota</taxon>
        <taxon>Actinomycetes</taxon>
        <taxon>Streptosporangiales</taxon>
        <taxon>Streptosporangiaceae</taxon>
        <taxon>Bailinhaonella</taxon>
    </lineage>
</organism>
<evidence type="ECO:0000259" key="5">
    <source>
        <dbReference type="PROSITE" id="PS50977"/>
    </source>
</evidence>
<keyword evidence="3" id="KW-0804">Transcription</keyword>
<evidence type="ECO:0000313" key="6">
    <source>
        <dbReference type="EMBL" id="RJL23305.1"/>
    </source>
</evidence>
<dbReference type="Gene3D" id="1.10.10.60">
    <property type="entry name" value="Homeodomain-like"/>
    <property type="match status" value="1"/>
</dbReference>
<evidence type="ECO:0000313" key="7">
    <source>
        <dbReference type="Proteomes" id="UP000265768"/>
    </source>
</evidence>
<evidence type="ECO:0000256" key="2">
    <source>
        <dbReference type="ARBA" id="ARBA00023125"/>
    </source>
</evidence>
<dbReference type="SUPFAM" id="SSF46689">
    <property type="entry name" value="Homeodomain-like"/>
    <property type="match status" value="1"/>
</dbReference>
<comment type="caution">
    <text evidence="6">The sequence shown here is derived from an EMBL/GenBank/DDBJ whole genome shotgun (WGS) entry which is preliminary data.</text>
</comment>
<gene>
    <name evidence="6" type="ORF">D5H75_33095</name>
</gene>
<dbReference type="AlphaFoldDB" id="A0A3A4A482"/>
<dbReference type="Proteomes" id="UP000265768">
    <property type="component" value="Unassembled WGS sequence"/>
</dbReference>